<evidence type="ECO:0000313" key="2">
    <source>
        <dbReference type="EMBL" id="SDN67025.1"/>
    </source>
</evidence>
<gene>
    <name evidence="2" type="ORF">SAMN04487957_101329</name>
</gene>
<dbReference type="RefSeq" id="WP_143004390.1">
    <property type="nucleotide sequence ID" value="NZ_FNIV01000001.1"/>
</dbReference>
<dbReference type="CDD" id="cd21173">
    <property type="entry name" value="NucC-like"/>
    <property type="match status" value="1"/>
</dbReference>
<dbReference type="OrthoDB" id="7068941at2"/>
<dbReference type="Pfam" id="PF20247">
    <property type="entry name" value="DUF6602"/>
    <property type="match status" value="1"/>
</dbReference>
<keyword evidence="3" id="KW-1185">Reference proteome</keyword>
<protein>
    <recommendedName>
        <fullName evidence="1">DUF6602 domain-containing protein</fullName>
    </recommendedName>
</protein>
<sequence length="273" mass="31080">MNNKLKLDEVYISEARRIFEAKKEAKIIHNSGDIVSSGDQTERAVRRFIGNRLPTRFRTTHGHVVDYCGRASPQFDIIISESLSSKSLFEAADGTEYIPYESVYAIGEIKSSFDKSKKPIESFSKSIEKLKTHLSRQKHVKHKILTFLVFVTTEHMDYDYLEATTKSIDRPHYPSFMCFLDRGSFTYTRMSKSPQGSIIPLQYFLSDSDIAPADEKHMWSIIHWGDSDNRSGVNLMFLHLSIVQHLQTCPAGIPNLTAYMIGAMSHESGIAFQ</sequence>
<feature type="domain" description="DUF6602" evidence="1">
    <location>
        <begin position="24"/>
        <end position="128"/>
    </location>
</feature>
<evidence type="ECO:0000259" key="1">
    <source>
        <dbReference type="Pfam" id="PF20247"/>
    </source>
</evidence>
<dbReference type="InterPro" id="IPR046537">
    <property type="entry name" value="DUF6602"/>
</dbReference>
<evidence type="ECO:0000313" key="3">
    <source>
        <dbReference type="Proteomes" id="UP000199075"/>
    </source>
</evidence>
<dbReference type="Proteomes" id="UP000199075">
    <property type="component" value="Unassembled WGS sequence"/>
</dbReference>
<dbReference type="AlphaFoldDB" id="A0A1H0DA83"/>
<dbReference type="EMBL" id="FNIV01000001">
    <property type="protein sequence ID" value="SDN67025.1"/>
    <property type="molecule type" value="Genomic_DNA"/>
</dbReference>
<dbReference type="STRING" id="419597.SAMN04487957_101329"/>
<organism evidence="2 3">
    <name type="scientific">Halomonas shengliensis</name>
    <dbReference type="NCBI Taxonomy" id="419597"/>
    <lineage>
        <taxon>Bacteria</taxon>
        <taxon>Pseudomonadati</taxon>
        <taxon>Pseudomonadota</taxon>
        <taxon>Gammaproteobacteria</taxon>
        <taxon>Oceanospirillales</taxon>
        <taxon>Halomonadaceae</taxon>
        <taxon>Halomonas</taxon>
    </lineage>
</organism>
<accession>A0A1H0DA83</accession>
<reference evidence="3" key="1">
    <citation type="submission" date="2016-10" db="EMBL/GenBank/DDBJ databases">
        <authorList>
            <person name="Varghese N."/>
            <person name="Submissions S."/>
        </authorList>
    </citation>
    <scope>NUCLEOTIDE SEQUENCE [LARGE SCALE GENOMIC DNA]</scope>
    <source>
        <strain evidence="3">CGMCC 1.6444</strain>
    </source>
</reference>
<name>A0A1H0DA83_9GAMM</name>
<proteinExistence type="predicted"/>